<dbReference type="Proteomes" id="UP001265746">
    <property type="component" value="Unassembled WGS sequence"/>
</dbReference>
<feature type="domain" description="DUF6546" evidence="1">
    <location>
        <begin position="313"/>
        <end position="505"/>
    </location>
</feature>
<dbReference type="AlphaFoldDB" id="A0AAD9SBN7"/>
<reference evidence="2" key="1">
    <citation type="submission" date="2023-06" db="EMBL/GenBank/DDBJ databases">
        <authorList>
            <person name="Noh H."/>
        </authorList>
    </citation>
    <scope>NUCLEOTIDE SEQUENCE</scope>
    <source>
        <strain evidence="2">DUCC20226</strain>
    </source>
</reference>
<sequence length="527" mass="60577">MAPTSSRSWDEVPTEIRLLILEDLLDSGCKLAPLATVSREWQRVIERRVFARIKLTPYCLADFATNIHRNRALLHYIWFCVELGEYDCRQCDAHFETLSYVDANLIARAIRDLFWTLHTWEPNGELLLDISSDSKHWFNYLTFRPDVPSSECGWSTGIEQALPENIDDDEHDWTDDSEIVRVRIASAITNNLASIDFSSSVFHGQRKESEWWGTLPYVPAITGLILRQQTRRQWSPFSLQHMFEHLSGLKEIYLEPWKQVFEDVTSYRDKSYVSLLGRLISGKLQKIVIFQNYNRYYLPFSDALDSTTSDSDTFDTDTSDAYISDADTPDSAPNMIRTLSRAAAASSLKLESFSVSFLVDAQYFFSASKASWKWPKMTSLILTSRLLGPDTPRTDIDGVLISAAATALNMPKLKSMEIWNGEAQLASLFKYQPSGGQMYASITWKSTWWFTLRPPVIRAWEAVANKYGGRKLTINMEILDVDPFTDIKSHGDAIHYLKLSQPVVRPVSLQQIRTEHNIHHMWEERKR</sequence>
<keyword evidence="3" id="KW-1185">Reference proteome</keyword>
<organism evidence="2 3">
    <name type="scientific">Phomopsis amygdali</name>
    <name type="common">Fusicoccum amygdali</name>
    <dbReference type="NCBI Taxonomy" id="1214568"/>
    <lineage>
        <taxon>Eukaryota</taxon>
        <taxon>Fungi</taxon>
        <taxon>Dikarya</taxon>
        <taxon>Ascomycota</taxon>
        <taxon>Pezizomycotina</taxon>
        <taxon>Sordariomycetes</taxon>
        <taxon>Sordariomycetidae</taxon>
        <taxon>Diaporthales</taxon>
        <taxon>Diaporthaceae</taxon>
        <taxon>Diaporthe</taxon>
    </lineage>
</organism>
<gene>
    <name evidence="2" type="ORF">N8I77_009681</name>
</gene>
<evidence type="ECO:0000313" key="3">
    <source>
        <dbReference type="Proteomes" id="UP001265746"/>
    </source>
</evidence>
<accession>A0AAD9SBN7</accession>
<dbReference type="Pfam" id="PF20183">
    <property type="entry name" value="DUF6546"/>
    <property type="match status" value="1"/>
</dbReference>
<name>A0AAD9SBN7_PHOAM</name>
<evidence type="ECO:0000313" key="2">
    <source>
        <dbReference type="EMBL" id="KAK2603207.1"/>
    </source>
</evidence>
<evidence type="ECO:0000259" key="1">
    <source>
        <dbReference type="Pfam" id="PF20183"/>
    </source>
</evidence>
<dbReference type="InterPro" id="IPR046676">
    <property type="entry name" value="DUF6546"/>
</dbReference>
<comment type="caution">
    <text evidence="2">The sequence shown here is derived from an EMBL/GenBank/DDBJ whole genome shotgun (WGS) entry which is preliminary data.</text>
</comment>
<dbReference type="EMBL" id="JAUJFL010000005">
    <property type="protein sequence ID" value="KAK2603207.1"/>
    <property type="molecule type" value="Genomic_DNA"/>
</dbReference>
<proteinExistence type="predicted"/>
<protein>
    <recommendedName>
        <fullName evidence="1">DUF6546 domain-containing protein</fullName>
    </recommendedName>
</protein>